<evidence type="ECO:0000313" key="8">
    <source>
        <dbReference type="Proteomes" id="UP001498238"/>
    </source>
</evidence>
<dbReference type="EMBL" id="BAAAAF010000013">
    <property type="protein sequence ID" value="GAA0036841.1"/>
    <property type="molecule type" value="Genomic_DNA"/>
</dbReference>
<keyword evidence="8" id="KW-1185">Reference proteome</keyword>
<comment type="caution">
    <text evidence="7">The sequence shown here is derived from an EMBL/GenBank/DDBJ whole genome shotgun (WGS) entry which is preliminary data.</text>
</comment>
<dbReference type="PANTHER" id="PTHR30055:SF238">
    <property type="entry name" value="MYCOFACTOCIN BIOSYNTHESIS TRANSCRIPTIONAL REGULATOR MFTR-RELATED"/>
    <property type="match status" value="1"/>
</dbReference>
<sequence>MSPRPQLPAEEVEARRAAILASALTEIVRRGPEAVRMKDVAAGAGVSVGTVQYYFTSRDDLLVEAFSAHSRAVIAEIAALSARSGTAWERLQATFAAVPTVGSYEQRSIVWVELVAAARRSPVLNDCVAEVFAGWRGHLRTVIEAGIADGSLTPRLDPDLVVDTLIAQIDGFDLAVAAGREGLSPGQIATSLESTAAALLGVPCAVPADSV</sequence>
<dbReference type="PANTHER" id="PTHR30055">
    <property type="entry name" value="HTH-TYPE TRANSCRIPTIONAL REGULATOR RUTR"/>
    <property type="match status" value="1"/>
</dbReference>
<keyword evidence="1" id="KW-0678">Repressor</keyword>
<dbReference type="SUPFAM" id="SSF46689">
    <property type="entry name" value="Homeodomain-like"/>
    <property type="match status" value="1"/>
</dbReference>
<feature type="DNA-binding region" description="H-T-H motif" evidence="5">
    <location>
        <begin position="36"/>
        <end position="55"/>
    </location>
</feature>
<keyword evidence="2" id="KW-0805">Transcription regulation</keyword>
<dbReference type="InterPro" id="IPR009057">
    <property type="entry name" value="Homeodomain-like_sf"/>
</dbReference>
<evidence type="ECO:0000256" key="2">
    <source>
        <dbReference type="ARBA" id="ARBA00023015"/>
    </source>
</evidence>
<dbReference type="InterPro" id="IPR039538">
    <property type="entry name" value="BetI_C"/>
</dbReference>
<dbReference type="PROSITE" id="PS50977">
    <property type="entry name" value="HTH_TETR_2"/>
    <property type="match status" value="1"/>
</dbReference>
<keyword evidence="4" id="KW-0804">Transcription</keyword>
<reference evidence="7 8" key="1">
    <citation type="submission" date="2024-01" db="EMBL/GenBank/DDBJ databases">
        <title>Characterization of antibiotic resistant novel bacterial strains and their environmental applications.</title>
        <authorList>
            <person name="Manzoor S."/>
            <person name="Abbas S."/>
            <person name="Arshad M."/>
            <person name="Ahmed I."/>
        </authorList>
    </citation>
    <scope>NUCLEOTIDE SEQUENCE [LARGE SCALE GENOMIC DNA]</scope>
    <source>
        <strain evidence="7 8">NCCP-602</strain>
    </source>
</reference>
<evidence type="ECO:0000256" key="4">
    <source>
        <dbReference type="ARBA" id="ARBA00023163"/>
    </source>
</evidence>
<dbReference type="Pfam" id="PF00440">
    <property type="entry name" value="TetR_N"/>
    <property type="match status" value="1"/>
</dbReference>
<feature type="domain" description="HTH tetR-type" evidence="6">
    <location>
        <begin position="13"/>
        <end position="73"/>
    </location>
</feature>
<evidence type="ECO:0000256" key="1">
    <source>
        <dbReference type="ARBA" id="ARBA00022491"/>
    </source>
</evidence>
<dbReference type="SUPFAM" id="SSF48498">
    <property type="entry name" value="Tetracyclin repressor-like, C-terminal domain"/>
    <property type="match status" value="1"/>
</dbReference>
<protein>
    <submittedName>
        <fullName evidence="7">TetR/AcrR family transcriptional regulator</fullName>
    </submittedName>
</protein>
<gene>
    <name evidence="7" type="ORF">NCCP602_28020</name>
</gene>
<evidence type="ECO:0000256" key="3">
    <source>
        <dbReference type="ARBA" id="ARBA00023125"/>
    </source>
</evidence>
<evidence type="ECO:0000313" key="7">
    <source>
        <dbReference type="EMBL" id="GAA0036841.1"/>
    </source>
</evidence>
<organism evidence="7 8">
    <name type="scientific">Brevibacterium metallidurans</name>
    <dbReference type="NCBI Taxonomy" id="1482676"/>
    <lineage>
        <taxon>Bacteria</taxon>
        <taxon>Bacillati</taxon>
        <taxon>Actinomycetota</taxon>
        <taxon>Actinomycetes</taxon>
        <taxon>Micrococcales</taxon>
        <taxon>Brevibacteriaceae</taxon>
        <taxon>Brevibacterium</taxon>
    </lineage>
</organism>
<proteinExistence type="predicted"/>
<dbReference type="InterPro" id="IPR001647">
    <property type="entry name" value="HTH_TetR"/>
</dbReference>
<dbReference type="InterPro" id="IPR050109">
    <property type="entry name" value="HTH-type_TetR-like_transc_reg"/>
</dbReference>
<keyword evidence="3 5" id="KW-0238">DNA-binding</keyword>
<evidence type="ECO:0000259" key="6">
    <source>
        <dbReference type="PROSITE" id="PS50977"/>
    </source>
</evidence>
<dbReference type="Gene3D" id="1.10.357.10">
    <property type="entry name" value="Tetracycline Repressor, domain 2"/>
    <property type="match status" value="1"/>
</dbReference>
<dbReference type="RefSeq" id="WP_339393550.1">
    <property type="nucleotide sequence ID" value="NZ_BAAAAF010000013.1"/>
</dbReference>
<accession>A0ABP3CAF2</accession>
<name>A0ABP3CAF2_9MICO</name>
<dbReference type="Proteomes" id="UP001498238">
    <property type="component" value="Unassembled WGS sequence"/>
</dbReference>
<evidence type="ECO:0000256" key="5">
    <source>
        <dbReference type="PROSITE-ProRule" id="PRU00335"/>
    </source>
</evidence>
<dbReference type="Pfam" id="PF13977">
    <property type="entry name" value="TetR_C_6"/>
    <property type="match status" value="1"/>
</dbReference>
<dbReference type="InterPro" id="IPR036271">
    <property type="entry name" value="Tet_transcr_reg_TetR-rel_C_sf"/>
</dbReference>